<gene>
    <name evidence="2" type="ORF">CJD36_019890</name>
</gene>
<feature type="transmembrane region" description="Helical" evidence="1">
    <location>
        <begin position="44"/>
        <end position="65"/>
    </location>
</feature>
<dbReference type="Proteomes" id="UP000239872">
    <property type="component" value="Unassembled WGS sequence"/>
</dbReference>
<keyword evidence="3" id="KW-1185">Reference proteome</keyword>
<protein>
    <submittedName>
        <fullName evidence="2">Uncharacterized protein</fullName>
    </submittedName>
</protein>
<evidence type="ECO:0000313" key="2">
    <source>
        <dbReference type="EMBL" id="PQJ09503.1"/>
    </source>
</evidence>
<organism evidence="2 3">
    <name type="scientific">Flavipsychrobacter stenotrophus</name>
    <dbReference type="NCBI Taxonomy" id="2077091"/>
    <lineage>
        <taxon>Bacteria</taxon>
        <taxon>Pseudomonadati</taxon>
        <taxon>Bacteroidota</taxon>
        <taxon>Chitinophagia</taxon>
        <taxon>Chitinophagales</taxon>
        <taxon>Chitinophagaceae</taxon>
        <taxon>Flavipsychrobacter</taxon>
    </lineage>
</organism>
<keyword evidence="1" id="KW-0812">Transmembrane</keyword>
<name>A0A2S7SRG6_9BACT</name>
<dbReference type="AlphaFoldDB" id="A0A2S7SRG6"/>
<comment type="caution">
    <text evidence="2">The sequence shown here is derived from an EMBL/GenBank/DDBJ whole genome shotgun (WGS) entry which is preliminary data.</text>
</comment>
<proteinExistence type="predicted"/>
<sequence length="94" mass="10492">MAHNNYHSITSDVTGLLLVASSWTSTSALSQFLAKASPYFKAGMFGLSCILTILAIVDYSMKISWKLQQRKRSKMKCGSLDECCNVKALKEHWT</sequence>
<dbReference type="EMBL" id="PPSL01000006">
    <property type="protein sequence ID" value="PQJ09503.1"/>
    <property type="molecule type" value="Genomic_DNA"/>
</dbReference>
<reference evidence="2 3" key="1">
    <citation type="submission" date="2018-01" db="EMBL/GenBank/DDBJ databases">
        <title>A novel member of the phylum Bacteroidetes isolated from glacier ice.</title>
        <authorList>
            <person name="Liu Q."/>
            <person name="Xin Y.-H."/>
        </authorList>
    </citation>
    <scope>NUCLEOTIDE SEQUENCE [LARGE SCALE GENOMIC DNA]</scope>
    <source>
        <strain evidence="2 3">RB1R16</strain>
    </source>
</reference>
<dbReference type="RefSeq" id="WP_105040953.1">
    <property type="nucleotide sequence ID" value="NZ_PPSL01000006.1"/>
</dbReference>
<keyword evidence="1" id="KW-0472">Membrane</keyword>
<accession>A0A2S7SRG6</accession>
<keyword evidence="1" id="KW-1133">Transmembrane helix</keyword>
<evidence type="ECO:0000313" key="3">
    <source>
        <dbReference type="Proteomes" id="UP000239872"/>
    </source>
</evidence>
<evidence type="ECO:0000256" key="1">
    <source>
        <dbReference type="SAM" id="Phobius"/>
    </source>
</evidence>